<proteinExistence type="predicted"/>
<dbReference type="EMBL" id="GBXM01101632">
    <property type="protein sequence ID" value="JAH06945.1"/>
    <property type="molecule type" value="Transcribed_RNA"/>
</dbReference>
<sequence>MGALIYGLRAGCLIDCTSHKGKNVD</sequence>
<reference evidence="1" key="1">
    <citation type="submission" date="2014-11" db="EMBL/GenBank/DDBJ databases">
        <authorList>
            <person name="Amaro Gonzalez C."/>
        </authorList>
    </citation>
    <scope>NUCLEOTIDE SEQUENCE</scope>
</reference>
<name>A0A0E9PS92_ANGAN</name>
<evidence type="ECO:0000313" key="1">
    <source>
        <dbReference type="EMBL" id="JAH06945.1"/>
    </source>
</evidence>
<protein>
    <submittedName>
        <fullName evidence="1">Uncharacterized protein</fullName>
    </submittedName>
</protein>
<reference evidence="1" key="2">
    <citation type="journal article" date="2015" name="Fish Shellfish Immunol.">
        <title>Early steps in the European eel (Anguilla anguilla)-Vibrio vulnificus interaction in the gills: Role of the RtxA13 toxin.</title>
        <authorList>
            <person name="Callol A."/>
            <person name="Pajuelo D."/>
            <person name="Ebbesson L."/>
            <person name="Teles M."/>
            <person name="MacKenzie S."/>
            <person name="Amaro C."/>
        </authorList>
    </citation>
    <scope>NUCLEOTIDE SEQUENCE</scope>
</reference>
<organism evidence="1">
    <name type="scientific">Anguilla anguilla</name>
    <name type="common">European freshwater eel</name>
    <name type="synonym">Muraena anguilla</name>
    <dbReference type="NCBI Taxonomy" id="7936"/>
    <lineage>
        <taxon>Eukaryota</taxon>
        <taxon>Metazoa</taxon>
        <taxon>Chordata</taxon>
        <taxon>Craniata</taxon>
        <taxon>Vertebrata</taxon>
        <taxon>Euteleostomi</taxon>
        <taxon>Actinopterygii</taxon>
        <taxon>Neopterygii</taxon>
        <taxon>Teleostei</taxon>
        <taxon>Anguilliformes</taxon>
        <taxon>Anguillidae</taxon>
        <taxon>Anguilla</taxon>
    </lineage>
</organism>
<accession>A0A0E9PS92</accession>
<dbReference type="AlphaFoldDB" id="A0A0E9PS92"/>